<dbReference type="STRING" id="995034.SAMN05216219_0825"/>
<dbReference type="InterPro" id="IPR050131">
    <property type="entry name" value="Peptidase_S8_subtilisin-like"/>
</dbReference>
<keyword evidence="2 5" id="KW-0645">Protease</keyword>
<organism evidence="7 8">
    <name type="scientific">Mycetocola miduiensis</name>
    <dbReference type="NCBI Taxonomy" id="995034"/>
    <lineage>
        <taxon>Bacteria</taxon>
        <taxon>Bacillati</taxon>
        <taxon>Actinomycetota</taxon>
        <taxon>Actinomycetes</taxon>
        <taxon>Micrococcales</taxon>
        <taxon>Microbacteriaceae</taxon>
        <taxon>Mycetocola</taxon>
    </lineage>
</organism>
<evidence type="ECO:0000256" key="5">
    <source>
        <dbReference type="PROSITE-ProRule" id="PRU01240"/>
    </source>
</evidence>
<accession>A0A1I4ZHQ4</accession>
<gene>
    <name evidence="7" type="ORF">SAMN05216219_0825</name>
</gene>
<dbReference type="EMBL" id="FOVM01000002">
    <property type="protein sequence ID" value="SFN49796.1"/>
    <property type="molecule type" value="Genomic_DNA"/>
</dbReference>
<evidence type="ECO:0000313" key="7">
    <source>
        <dbReference type="EMBL" id="SFN49796.1"/>
    </source>
</evidence>
<evidence type="ECO:0000256" key="2">
    <source>
        <dbReference type="ARBA" id="ARBA00022670"/>
    </source>
</evidence>
<dbReference type="PANTHER" id="PTHR43806:SF11">
    <property type="entry name" value="CEREVISIN-RELATED"/>
    <property type="match status" value="1"/>
</dbReference>
<dbReference type="OrthoDB" id="9798386at2"/>
<dbReference type="InterPro" id="IPR036852">
    <property type="entry name" value="Peptidase_S8/S53_dom_sf"/>
</dbReference>
<feature type="active site" description="Charge relay system" evidence="5">
    <location>
        <position position="370"/>
    </location>
</feature>
<dbReference type="GO" id="GO:0006508">
    <property type="term" value="P:proteolysis"/>
    <property type="evidence" value="ECO:0007669"/>
    <property type="project" value="UniProtKB-KW"/>
</dbReference>
<keyword evidence="4 5" id="KW-0720">Serine protease</keyword>
<feature type="domain" description="Peptidase S8/S53" evidence="6">
    <location>
        <begin position="154"/>
        <end position="385"/>
    </location>
</feature>
<comment type="similarity">
    <text evidence="1 5">Belongs to the peptidase S8 family.</text>
</comment>
<reference evidence="8" key="1">
    <citation type="submission" date="2016-10" db="EMBL/GenBank/DDBJ databases">
        <authorList>
            <person name="Varghese N."/>
            <person name="Submissions S."/>
        </authorList>
    </citation>
    <scope>NUCLEOTIDE SEQUENCE [LARGE SCALE GENOMIC DNA]</scope>
    <source>
        <strain evidence="8">CGMCC 1.11101</strain>
    </source>
</reference>
<dbReference type="Pfam" id="PF00082">
    <property type="entry name" value="Peptidase_S8"/>
    <property type="match status" value="1"/>
</dbReference>
<name>A0A1I4ZHQ4_9MICO</name>
<proteinExistence type="inferred from homology"/>
<dbReference type="Gene3D" id="3.40.50.200">
    <property type="entry name" value="Peptidase S8/S53 domain"/>
    <property type="match status" value="1"/>
</dbReference>
<feature type="active site" description="Charge relay system" evidence="5">
    <location>
        <position position="211"/>
    </location>
</feature>
<dbReference type="Proteomes" id="UP000198867">
    <property type="component" value="Unassembled WGS sequence"/>
</dbReference>
<protein>
    <submittedName>
        <fullName evidence="7">Serine protease, subtilisin family</fullName>
    </submittedName>
</protein>
<dbReference type="SUPFAM" id="SSF52743">
    <property type="entry name" value="Subtilisin-like"/>
    <property type="match status" value="1"/>
</dbReference>
<dbReference type="PRINTS" id="PR00723">
    <property type="entry name" value="SUBTILISIN"/>
</dbReference>
<sequence length="549" mass="57150">MDEMGSPDSTADNGTSAGGVHELRIGVESAGTRDDLAEQLAPVVNDVLADWHIAPLFADDDTLWLLTGVAETKVGSAEYATLAHSLVQNILATGVVARAEADLPVTAFVGDLVARTTVDLALADPDSPPGSESMRWARDAIRCDGAWAIEPSRGAGILIGQPDTGYTLHPNLGRAALNLVADRDFIDNDNDARDPLVPPDTLPWPLSFPGHGTTTASVMVGRGSEQAGIVGVAPRAKVLPLRAARSVIQLFDSDVARAVDHARRNGCHLLSISVGGKGFFGLRAAIQRSVDAGMIVVAAAGNNVAIVVAPASYPNCLAVAATGPDDQPWPGSSHGRAVDVSAPGWGVHVAGYIWERGSPTASVKRSSGTSYATTHVSGVAALWIAYHGPEALRARYGGRVQAVFLHLLATIGSRVPADWDPTEFGAGIVDAAALLAAPLPASQAVTADTERPAVESSLARLGALVSVSETELERCLAEWLRCDADQARQVTERFEGELAFHLIEHPGFRESILGGTSSAHCDVGCLAGSSAEFRSAVRSAGSDVPPEVP</sequence>
<feature type="active site" description="Charge relay system" evidence="5">
    <location>
        <position position="163"/>
    </location>
</feature>
<keyword evidence="3 5" id="KW-0378">Hydrolase</keyword>
<dbReference type="GO" id="GO:0004252">
    <property type="term" value="F:serine-type endopeptidase activity"/>
    <property type="evidence" value="ECO:0007669"/>
    <property type="project" value="UniProtKB-UniRule"/>
</dbReference>
<evidence type="ECO:0000256" key="1">
    <source>
        <dbReference type="ARBA" id="ARBA00011073"/>
    </source>
</evidence>
<keyword evidence="8" id="KW-1185">Reference proteome</keyword>
<evidence type="ECO:0000259" key="6">
    <source>
        <dbReference type="Pfam" id="PF00082"/>
    </source>
</evidence>
<evidence type="ECO:0000256" key="4">
    <source>
        <dbReference type="ARBA" id="ARBA00022825"/>
    </source>
</evidence>
<dbReference type="RefSeq" id="WP_090709078.1">
    <property type="nucleotide sequence ID" value="NZ_FOVM01000002.1"/>
</dbReference>
<evidence type="ECO:0000313" key="8">
    <source>
        <dbReference type="Proteomes" id="UP000198867"/>
    </source>
</evidence>
<dbReference type="AlphaFoldDB" id="A0A1I4ZHQ4"/>
<evidence type="ECO:0000256" key="3">
    <source>
        <dbReference type="ARBA" id="ARBA00022801"/>
    </source>
</evidence>
<dbReference type="InterPro" id="IPR000209">
    <property type="entry name" value="Peptidase_S8/S53_dom"/>
</dbReference>
<dbReference type="PANTHER" id="PTHR43806">
    <property type="entry name" value="PEPTIDASE S8"/>
    <property type="match status" value="1"/>
</dbReference>
<dbReference type="PROSITE" id="PS51892">
    <property type="entry name" value="SUBTILASE"/>
    <property type="match status" value="1"/>
</dbReference>
<dbReference type="InterPro" id="IPR015500">
    <property type="entry name" value="Peptidase_S8_subtilisin-rel"/>
</dbReference>